<dbReference type="OrthoDB" id="8560325at2"/>
<dbReference type="InterPro" id="IPR051924">
    <property type="entry name" value="GST_Kappa/NadH"/>
</dbReference>
<evidence type="ECO:0000256" key="2">
    <source>
        <dbReference type="PIRSR" id="PIRSR006386-1"/>
    </source>
</evidence>
<keyword evidence="1 5" id="KW-0413">Isomerase</keyword>
<dbReference type="AlphaFoldDB" id="A0A6I3SPY2"/>
<dbReference type="RefSeq" id="WP_155468491.1">
    <property type="nucleotide sequence ID" value="NZ_BMKG01000006.1"/>
</dbReference>
<dbReference type="PIRSF" id="PIRSF006386">
    <property type="entry name" value="HCCAis_GSTk"/>
    <property type="match status" value="1"/>
</dbReference>
<accession>A0A6I3SPY2</accession>
<dbReference type="SUPFAM" id="SSF52833">
    <property type="entry name" value="Thioredoxin-like"/>
    <property type="match status" value="1"/>
</dbReference>
<dbReference type="GO" id="GO:0006749">
    <property type="term" value="P:glutathione metabolic process"/>
    <property type="evidence" value="ECO:0007669"/>
    <property type="project" value="TreeGrafter"/>
</dbReference>
<reference evidence="4" key="1">
    <citation type="journal article" date="2014" name="Int. J. Syst. Evol. Microbiol.">
        <title>Complete genome of a new Firmicutes species belonging to the dominant human colonic microbiota ('Ruminococcus bicirculans') reveals two chromosomes and a selective capacity to utilize plant glucans.</title>
        <authorList>
            <consortium name="NISC Comparative Sequencing Program"/>
            <person name="Wegmann U."/>
            <person name="Louis P."/>
            <person name="Goesmann A."/>
            <person name="Henrissat B."/>
            <person name="Duncan S.H."/>
            <person name="Flint H.J."/>
        </authorList>
    </citation>
    <scope>NUCLEOTIDE SEQUENCE</scope>
    <source>
        <strain evidence="4">CGMCC 1.15931</strain>
    </source>
</reference>
<dbReference type="Pfam" id="PF01323">
    <property type="entry name" value="DSBA"/>
    <property type="match status" value="1"/>
</dbReference>
<dbReference type="InterPro" id="IPR014440">
    <property type="entry name" value="HCCAis_GSTk"/>
</dbReference>
<gene>
    <name evidence="4" type="ORF">GCM10011572_17310</name>
    <name evidence="5" type="ORF">GM672_00085</name>
</gene>
<dbReference type="Proteomes" id="UP000430634">
    <property type="component" value="Unassembled WGS sequence"/>
</dbReference>
<dbReference type="EMBL" id="BMKG01000006">
    <property type="protein sequence ID" value="GGB95869.1"/>
    <property type="molecule type" value="Genomic_DNA"/>
</dbReference>
<dbReference type="GO" id="GO:0004364">
    <property type="term" value="F:glutathione transferase activity"/>
    <property type="evidence" value="ECO:0007669"/>
    <property type="project" value="TreeGrafter"/>
</dbReference>
<dbReference type="EMBL" id="WNKZ01000001">
    <property type="protein sequence ID" value="MTV51123.1"/>
    <property type="molecule type" value="Genomic_DNA"/>
</dbReference>
<sequence length="203" mass="22315">MNAPIDFYFDFASPYAYFASTRIDALAARHGRTVRWHPVLLAVFFKVTGGRPGPTVPLLGPYMVHDMARTARLHGIPFRMPELPPQLLLAAPRAMLWLRREHGEPMAVAFARRCLAAHHSEAIDIGKEEAVLRIGAEVGADPDALVQGMHGEAIKEALKGECDAALAKGVFGVPFVLADGEPFWGFDRFDQLEGWLRASRTAA</sequence>
<reference evidence="7" key="2">
    <citation type="journal article" date="2019" name="Int. J. Syst. Evol. Microbiol.">
        <title>The Global Catalogue of Microorganisms (GCM) 10K type strain sequencing project: providing services to taxonomists for standard genome sequencing and annotation.</title>
        <authorList>
            <consortium name="The Broad Institute Genomics Platform"/>
            <consortium name="The Broad Institute Genome Sequencing Center for Infectious Disease"/>
            <person name="Wu L."/>
            <person name="Ma J."/>
        </authorList>
    </citation>
    <scope>NUCLEOTIDE SEQUENCE [LARGE SCALE GENOMIC DNA]</scope>
    <source>
        <strain evidence="7">CGMCC 1.15931</strain>
    </source>
</reference>
<organism evidence="5 6">
    <name type="scientific">Pseudoduganella buxea</name>
    <dbReference type="NCBI Taxonomy" id="1949069"/>
    <lineage>
        <taxon>Bacteria</taxon>
        <taxon>Pseudomonadati</taxon>
        <taxon>Pseudomonadota</taxon>
        <taxon>Betaproteobacteria</taxon>
        <taxon>Burkholderiales</taxon>
        <taxon>Oxalobacteraceae</taxon>
        <taxon>Telluria group</taxon>
        <taxon>Pseudoduganella</taxon>
    </lineage>
</organism>
<name>A0A6I3SPY2_9BURK</name>
<comment type="similarity">
    <text evidence="1">Belongs to the GST superfamily. NadH family.</text>
</comment>
<keyword evidence="7" id="KW-1185">Reference proteome</keyword>
<dbReference type="GO" id="GO:0018845">
    <property type="term" value="F:2-hydroxychromene-2-carboxylate isomerase activity"/>
    <property type="evidence" value="ECO:0007669"/>
    <property type="project" value="UniProtKB-UniRule"/>
</dbReference>
<reference evidence="4" key="4">
    <citation type="submission" date="2024-05" db="EMBL/GenBank/DDBJ databases">
        <authorList>
            <person name="Sun Q."/>
            <person name="Zhou Y."/>
        </authorList>
    </citation>
    <scope>NUCLEOTIDE SEQUENCE</scope>
    <source>
        <strain evidence="4">CGMCC 1.15931</strain>
    </source>
</reference>
<dbReference type="Proteomes" id="UP000622638">
    <property type="component" value="Unassembled WGS sequence"/>
</dbReference>
<dbReference type="PANTHER" id="PTHR42943">
    <property type="entry name" value="GLUTATHIONE S-TRANSFERASE KAPPA"/>
    <property type="match status" value="1"/>
</dbReference>
<dbReference type="PANTHER" id="PTHR42943:SF2">
    <property type="entry name" value="GLUTATHIONE S-TRANSFERASE KAPPA 1"/>
    <property type="match status" value="1"/>
</dbReference>
<comment type="caution">
    <text evidence="5">The sequence shown here is derived from an EMBL/GenBank/DDBJ whole genome shotgun (WGS) entry which is preliminary data.</text>
</comment>
<evidence type="ECO:0000256" key="1">
    <source>
        <dbReference type="PIRNR" id="PIRNR006386"/>
    </source>
</evidence>
<feature type="domain" description="DSBA-like thioredoxin" evidence="3">
    <location>
        <begin position="5"/>
        <end position="194"/>
    </location>
</feature>
<evidence type="ECO:0000313" key="7">
    <source>
        <dbReference type="Proteomes" id="UP000622638"/>
    </source>
</evidence>
<dbReference type="Gene3D" id="3.40.30.10">
    <property type="entry name" value="Glutaredoxin"/>
    <property type="match status" value="1"/>
</dbReference>
<dbReference type="CDD" id="cd03022">
    <property type="entry name" value="DsbA_HCCA_Iso"/>
    <property type="match status" value="1"/>
</dbReference>
<feature type="active site" description="Nucleophile" evidence="2">
    <location>
        <position position="13"/>
    </location>
</feature>
<dbReference type="GO" id="GO:1901170">
    <property type="term" value="P:naphthalene catabolic process"/>
    <property type="evidence" value="ECO:0007669"/>
    <property type="project" value="InterPro"/>
</dbReference>
<protein>
    <recommendedName>
        <fullName evidence="1">2-hydroxychromene-2-carboxylate isomerase</fullName>
        <ecNumber evidence="1">5.99.1.4</ecNumber>
    </recommendedName>
</protein>
<dbReference type="GO" id="GO:0004602">
    <property type="term" value="F:glutathione peroxidase activity"/>
    <property type="evidence" value="ECO:0007669"/>
    <property type="project" value="TreeGrafter"/>
</dbReference>
<dbReference type="InterPro" id="IPR044087">
    <property type="entry name" value="NahD-like"/>
</dbReference>
<evidence type="ECO:0000313" key="6">
    <source>
        <dbReference type="Proteomes" id="UP000430634"/>
    </source>
</evidence>
<comment type="catalytic activity">
    <reaction evidence="1">
        <text>2-hydroxychromene-2-carboxylate = (3E)-4-(2-hydroxyphenyl)-2-oxobut-3-enoate</text>
        <dbReference type="Rhea" id="RHEA:27401"/>
        <dbReference type="ChEBI" id="CHEBI:59350"/>
        <dbReference type="ChEBI" id="CHEBI:59353"/>
        <dbReference type="EC" id="5.99.1.4"/>
    </reaction>
</comment>
<reference evidence="5 6" key="3">
    <citation type="submission" date="2019-11" db="EMBL/GenBank/DDBJ databases">
        <title>Type strains purchased from KCTC, JCM and DSMZ.</title>
        <authorList>
            <person name="Lu H."/>
        </authorList>
    </citation>
    <scope>NUCLEOTIDE SEQUENCE [LARGE SCALE GENOMIC DNA]</scope>
    <source>
        <strain evidence="5 6">KCTC 52429</strain>
    </source>
</reference>
<dbReference type="InterPro" id="IPR036249">
    <property type="entry name" value="Thioredoxin-like_sf"/>
</dbReference>
<dbReference type="EC" id="5.99.1.4" evidence="1"/>
<evidence type="ECO:0000259" key="3">
    <source>
        <dbReference type="Pfam" id="PF01323"/>
    </source>
</evidence>
<evidence type="ECO:0000313" key="5">
    <source>
        <dbReference type="EMBL" id="MTV51123.1"/>
    </source>
</evidence>
<proteinExistence type="inferred from homology"/>
<evidence type="ECO:0000313" key="4">
    <source>
        <dbReference type="EMBL" id="GGB95869.1"/>
    </source>
</evidence>
<dbReference type="InterPro" id="IPR001853">
    <property type="entry name" value="DSBA-like_thioredoxin_dom"/>
</dbReference>